<dbReference type="OrthoDB" id="7570189at2"/>
<protein>
    <submittedName>
        <fullName evidence="1">Head-tail adaptor protein</fullName>
    </submittedName>
</protein>
<dbReference type="NCBIfam" id="TIGR01563">
    <property type="entry name" value="gp16_SPP1"/>
    <property type="match status" value="1"/>
</dbReference>
<dbReference type="Gene3D" id="2.40.10.270">
    <property type="entry name" value="Bacteriophage SPP1 head-tail adaptor protein"/>
    <property type="match status" value="1"/>
</dbReference>
<dbReference type="AlphaFoldDB" id="A0A2T1HS98"/>
<name>A0A2T1HS98_9HYPH</name>
<gene>
    <name evidence="1" type="ORF">SLNSH_13600</name>
</gene>
<evidence type="ECO:0000313" key="1">
    <source>
        <dbReference type="EMBL" id="PSC04525.1"/>
    </source>
</evidence>
<reference evidence="2" key="1">
    <citation type="submission" date="2018-03" db="EMBL/GenBank/DDBJ databases">
        <authorList>
            <person name="Sun L."/>
            <person name="Liu H."/>
            <person name="Chen W."/>
            <person name="Huang K."/>
            <person name="Liu W."/>
            <person name="Gao X."/>
        </authorList>
    </citation>
    <scope>NUCLEOTIDE SEQUENCE [LARGE SCALE GENOMIC DNA]</scope>
    <source>
        <strain evidence="2">SH9</strain>
    </source>
</reference>
<comment type="caution">
    <text evidence="1">The sequence shown here is derived from an EMBL/GenBank/DDBJ whole genome shotgun (WGS) entry which is preliminary data.</text>
</comment>
<dbReference type="EMBL" id="PVZS01000013">
    <property type="protein sequence ID" value="PSC04525.1"/>
    <property type="molecule type" value="Genomic_DNA"/>
</dbReference>
<dbReference type="Pfam" id="PF05521">
    <property type="entry name" value="Phage_HCP"/>
    <property type="match status" value="1"/>
</dbReference>
<dbReference type="Proteomes" id="UP000239772">
    <property type="component" value="Unassembled WGS sequence"/>
</dbReference>
<evidence type="ECO:0000313" key="2">
    <source>
        <dbReference type="Proteomes" id="UP000239772"/>
    </source>
</evidence>
<organism evidence="1 2">
    <name type="scientific">Alsobacter soli</name>
    <dbReference type="NCBI Taxonomy" id="2109933"/>
    <lineage>
        <taxon>Bacteria</taxon>
        <taxon>Pseudomonadati</taxon>
        <taxon>Pseudomonadota</taxon>
        <taxon>Alphaproteobacteria</taxon>
        <taxon>Hyphomicrobiales</taxon>
        <taxon>Alsobacteraceae</taxon>
        <taxon>Alsobacter</taxon>
    </lineage>
</organism>
<dbReference type="RefSeq" id="WP_106337549.1">
    <property type="nucleotide sequence ID" value="NZ_PVZS01000013.1"/>
</dbReference>
<keyword evidence="2" id="KW-1185">Reference proteome</keyword>
<dbReference type="InterPro" id="IPR038666">
    <property type="entry name" value="SSP1_head-tail_sf"/>
</dbReference>
<proteinExistence type="predicted"/>
<accession>A0A2T1HS98</accession>
<dbReference type="InterPro" id="IPR008767">
    <property type="entry name" value="Phage_SPP1_head-tail_adaptor"/>
</dbReference>
<sequence>MASPAIAQLRRRLTLEQPVEAPDGAGGVTRSFAGAATLWGAVAPLGGDEEVRAGAVGQRVTHRIHLRWRAGLDASMRLRLGSRLFLIRAVWDPDERRRRIVCLCEEVKP</sequence>